<dbReference type="InterPro" id="IPR005131">
    <property type="entry name" value="Ser_deHydtase_bsu"/>
</dbReference>
<evidence type="ECO:0000256" key="8">
    <source>
        <dbReference type="ARBA" id="ARBA00023239"/>
    </source>
</evidence>
<evidence type="ECO:0000256" key="5">
    <source>
        <dbReference type="ARBA" id="ARBA00022723"/>
    </source>
</evidence>
<evidence type="ECO:0000256" key="4">
    <source>
        <dbReference type="ARBA" id="ARBA00022485"/>
    </source>
</evidence>
<dbReference type="NCBIfam" id="TIGR00720">
    <property type="entry name" value="sda_mono"/>
    <property type="match status" value="1"/>
</dbReference>
<sequence length="601" mass="65874">MNSLKLIPSILIKNTSKSIIRRTIIIGATYQQKSCLSTAATATEFADNYPGIDPHADHHAVVSTFDLFSIGVGPSSSHTVGPMRAAKIFVSDLKEHKILERVHTLRVDMFGSLALTGKGHGTPEAILMGIEGETPDQVETSTIKARVDDIHTNHSIHLDGTHRIHFNPDKHLIFNYFKTLPQHPNGLRFCAYDSDANMIATNEYFSIGGGFVVNEATQMDHGENVYYKRERMTSHNNGRREMAERSQQDIAVVSLPFKNAEELIQVCKRENMTIAQVVFENELKWSTAEEIREKLLRIWNTMDDSIKNGVMANGEERLPGGLNVRRRAPGLYNKLLKGLYGPVVTQNTYINSKIPLPKQASYIPSNERNELIHTEANKDQVYTSDGKLPLSLSVLPKRHRKRFFLPALDYLSVYAIAVNEENSCGGRVVTAPTNGAAGTIPSVLKYYLEFISENPENDVMEFLLTTAAVGMLFKRGASISAAEVGCQGEVGVACSMAAAGFTAVMGGSVEQIENAAEIGMEHNLGLTCDPIAGLVQVPCIERNALAAVKAIAAAQLALNGEGDHRVSLDQVIETMRQTGLDMMSKYKETSQGGLAVNVPMC</sequence>
<keyword evidence="5" id="KW-0479">Metal-binding</keyword>
<dbReference type="Pfam" id="PF03313">
    <property type="entry name" value="SDH_alpha"/>
    <property type="match status" value="1"/>
</dbReference>
<dbReference type="GO" id="GO:0006094">
    <property type="term" value="P:gluconeogenesis"/>
    <property type="evidence" value="ECO:0007669"/>
    <property type="project" value="UniProtKB-KW"/>
</dbReference>
<keyword evidence="12" id="KW-1185">Reference proteome</keyword>
<keyword evidence="4" id="KW-0004">4Fe-4S</keyword>
<dbReference type="GO" id="GO:0051539">
    <property type="term" value="F:4 iron, 4 sulfur cluster binding"/>
    <property type="evidence" value="ECO:0007669"/>
    <property type="project" value="UniProtKB-KW"/>
</dbReference>
<reference evidence="11" key="1">
    <citation type="submission" date="2020-12" db="EMBL/GenBank/DDBJ databases">
        <title>Metabolic potential, ecology and presence of endohyphal bacteria is reflected in genomic diversity of Mucoromycotina.</title>
        <authorList>
            <person name="Muszewska A."/>
            <person name="Okrasinska A."/>
            <person name="Steczkiewicz K."/>
            <person name="Drgas O."/>
            <person name="Orlowska M."/>
            <person name="Perlinska-Lenart U."/>
            <person name="Aleksandrzak-Piekarczyk T."/>
            <person name="Szatraj K."/>
            <person name="Zielenkiewicz U."/>
            <person name="Pilsyk S."/>
            <person name="Malc E."/>
            <person name="Mieczkowski P."/>
            <person name="Kruszewska J.S."/>
            <person name="Biernat P."/>
            <person name="Pawlowska J."/>
        </authorList>
    </citation>
    <scope>NUCLEOTIDE SEQUENCE</scope>
    <source>
        <strain evidence="11">CBS 226.32</strain>
    </source>
</reference>
<dbReference type="Gene3D" id="3.30.1330.90">
    <property type="entry name" value="D-3-phosphoglycerate dehydrogenase, domain 3"/>
    <property type="match status" value="1"/>
</dbReference>
<dbReference type="InterPro" id="IPR005130">
    <property type="entry name" value="Ser_deHydtase-like_asu"/>
</dbReference>
<dbReference type="Pfam" id="PF03315">
    <property type="entry name" value="SDH_beta"/>
    <property type="match status" value="1"/>
</dbReference>
<dbReference type="InterPro" id="IPR004644">
    <property type="entry name" value="Fe-S_L-Ser_mono"/>
</dbReference>
<name>A0A8H7RR94_9FUNG</name>
<organism evidence="11 12">
    <name type="scientific">Mucor plumbeus</name>
    <dbReference type="NCBI Taxonomy" id="97098"/>
    <lineage>
        <taxon>Eukaryota</taxon>
        <taxon>Fungi</taxon>
        <taxon>Fungi incertae sedis</taxon>
        <taxon>Mucoromycota</taxon>
        <taxon>Mucoromycotina</taxon>
        <taxon>Mucoromycetes</taxon>
        <taxon>Mucorales</taxon>
        <taxon>Mucorineae</taxon>
        <taxon>Mucoraceae</taxon>
        <taxon>Mucor</taxon>
    </lineage>
</organism>
<dbReference type="InterPro" id="IPR029009">
    <property type="entry name" value="ASB_dom_sf"/>
</dbReference>
<dbReference type="Proteomes" id="UP000650833">
    <property type="component" value="Unassembled WGS sequence"/>
</dbReference>
<dbReference type="PANTHER" id="PTHR30182:SF1">
    <property type="entry name" value="L-SERINE DEHYDRATASE 1"/>
    <property type="match status" value="1"/>
</dbReference>
<dbReference type="PANTHER" id="PTHR30182">
    <property type="entry name" value="L-SERINE DEHYDRATASE"/>
    <property type="match status" value="1"/>
</dbReference>
<keyword evidence="7" id="KW-0411">Iron-sulfur</keyword>
<evidence type="ECO:0000259" key="9">
    <source>
        <dbReference type="Pfam" id="PF03313"/>
    </source>
</evidence>
<keyword evidence="3" id="KW-0312">Gluconeogenesis</keyword>
<dbReference type="EMBL" id="JAEPRC010000004">
    <property type="protein sequence ID" value="KAG2215732.1"/>
    <property type="molecule type" value="Genomic_DNA"/>
</dbReference>
<dbReference type="OrthoDB" id="192663at2759"/>
<keyword evidence="6" id="KW-0408">Iron</keyword>
<evidence type="ECO:0000313" key="11">
    <source>
        <dbReference type="EMBL" id="KAG2215732.1"/>
    </source>
</evidence>
<comment type="pathway">
    <text evidence="2">Carbohydrate biosynthesis; gluconeogenesis.</text>
</comment>
<evidence type="ECO:0000313" key="12">
    <source>
        <dbReference type="Proteomes" id="UP000650833"/>
    </source>
</evidence>
<dbReference type="AlphaFoldDB" id="A0A8H7RR94"/>
<evidence type="ECO:0000256" key="1">
    <source>
        <dbReference type="ARBA" id="ARBA00001966"/>
    </source>
</evidence>
<evidence type="ECO:0000256" key="7">
    <source>
        <dbReference type="ARBA" id="ARBA00023014"/>
    </source>
</evidence>
<keyword evidence="8" id="KW-0456">Lyase</keyword>
<gene>
    <name evidence="11" type="ORF">INT46_003944</name>
</gene>
<protein>
    <recommendedName>
        <fullName evidence="13">L-serine ammonia-lyase</fullName>
    </recommendedName>
</protein>
<dbReference type="InterPro" id="IPR051318">
    <property type="entry name" value="Fe-S_L-Ser"/>
</dbReference>
<dbReference type="GO" id="GO:0046872">
    <property type="term" value="F:metal ion binding"/>
    <property type="evidence" value="ECO:0007669"/>
    <property type="project" value="UniProtKB-KW"/>
</dbReference>
<feature type="domain" description="Serine dehydratase-like alpha subunit" evidence="9">
    <location>
        <begin position="270"/>
        <end position="595"/>
    </location>
</feature>
<dbReference type="FunFam" id="3.30.1330.90:FF:000001">
    <property type="entry name" value="L-serine ammonia-lyase 1"/>
    <property type="match status" value="1"/>
</dbReference>
<dbReference type="GO" id="GO:0003941">
    <property type="term" value="F:L-serine ammonia-lyase activity"/>
    <property type="evidence" value="ECO:0007669"/>
    <property type="project" value="InterPro"/>
</dbReference>
<comment type="cofactor">
    <cofactor evidence="1">
        <name>[4Fe-4S] cluster</name>
        <dbReference type="ChEBI" id="CHEBI:49883"/>
    </cofactor>
</comment>
<evidence type="ECO:0000259" key="10">
    <source>
        <dbReference type="Pfam" id="PF03315"/>
    </source>
</evidence>
<dbReference type="SUPFAM" id="SSF143548">
    <property type="entry name" value="Serine metabolism enzymes domain"/>
    <property type="match status" value="1"/>
</dbReference>
<evidence type="ECO:0000256" key="6">
    <source>
        <dbReference type="ARBA" id="ARBA00023004"/>
    </source>
</evidence>
<proteinExistence type="predicted"/>
<evidence type="ECO:0000256" key="2">
    <source>
        <dbReference type="ARBA" id="ARBA00004742"/>
    </source>
</evidence>
<comment type="caution">
    <text evidence="11">The sequence shown here is derived from an EMBL/GenBank/DDBJ whole genome shotgun (WGS) entry which is preliminary data.</text>
</comment>
<evidence type="ECO:0000256" key="3">
    <source>
        <dbReference type="ARBA" id="ARBA00022432"/>
    </source>
</evidence>
<evidence type="ECO:0008006" key="13">
    <source>
        <dbReference type="Google" id="ProtNLM"/>
    </source>
</evidence>
<accession>A0A8H7RR94</accession>
<feature type="domain" description="Serine dehydratase beta chain" evidence="10">
    <location>
        <begin position="63"/>
        <end position="216"/>
    </location>
</feature>